<sequence>MGDDLTRPYPPYIVLNHTSLQRRFLCDTHTDSGGWLVIQRRAAGDVDFYKDWSSYRDGFGSPTGDHWLGNKAIHEQTDQTASFTECRLHADFMTVQGQLEDETDKYGLIVAICSDWRMRQTSMVLSLLSIQTGGGDRQVWSYRCYLFRLEDETDKLEDETDKYGFIVAICSDWRMRQTSMVLSLLSVQTGGGDRQVWFYRCSLFRLEDETDKVEDETDKYGFIVAICSDWRMRQTNWRRRQTSMVLSLLSVQTGGGDRQVWSYRCYLFRLEDETDKLEDETDKYGLIVAIYTDWRMRGGDRQVRSYRCYLFRLEDETDKYGFIVAICSDWRMRQTSMVLSLLSVQTGGGDRQVWFYRCYLFRLEDETDKLEDETDKYGLIVAIYTDWRMRQTSMVLSLLSVQTGGGDR</sequence>
<dbReference type="GO" id="GO:0005615">
    <property type="term" value="C:extracellular space"/>
    <property type="evidence" value="ECO:0007669"/>
    <property type="project" value="TreeGrafter"/>
</dbReference>
<dbReference type="PROSITE" id="PS51406">
    <property type="entry name" value="FIBRINOGEN_C_2"/>
    <property type="match status" value="1"/>
</dbReference>
<organism evidence="2 3">
    <name type="scientific">Elysia crispata</name>
    <name type="common">lettuce slug</name>
    <dbReference type="NCBI Taxonomy" id="231223"/>
    <lineage>
        <taxon>Eukaryota</taxon>
        <taxon>Metazoa</taxon>
        <taxon>Spiralia</taxon>
        <taxon>Lophotrochozoa</taxon>
        <taxon>Mollusca</taxon>
        <taxon>Gastropoda</taxon>
        <taxon>Heterobranchia</taxon>
        <taxon>Euthyneura</taxon>
        <taxon>Panpulmonata</taxon>
        <taxon>Sacoglossa</taxon>
        <taxon>Placobranchoidea</taxon>
        <taxon>Plakobranchidae</taxon>
        <taxon>Elysia</taxon>
    </lineage>
</organism>
<dbReference type="InterPro" id="IPR050373">
    <property type="entry name" value="Fibrinogen_C-term_domain"/>
</dbReference>
<dbReference type="Proteomes" id="UP001283361">
    <property type="component" value="Unassembled WGS sequence"/>
</dbReference>
<protein>
    <recommendedName>
        <fullName evidence="1">Fibrinogen C-terminal domain-containing protein</fullName>
    </recommendedName>
</protein>
<name>A0AAE1D5N0_9GAST</name>
<dbReference type="EMBL" id="JAWDGP010005381">
    <property type="protein sequence ID" value="KAK3757363.1"/>
    <property type="molecule type" value="Genomic_DNA"/>
</dbReference>
<comment type="caution">
    <text evidence="2">The sequence shown here is derived from an EMBL/GenBank/DDBJ whole genome shotgun (WGS) entry which is preliminary data.</text>
</comment>
<dbReference type="AlphaFoldDB" id="A0AAE1D5N0"/>
<proteinExistence type="predicted"/>
<gene>
    <name evidence="2" type="ORF">RRG08_058220</name>
</gene>
<dbReference type="Pfam" id="PF00147">
    <property type="entry name" value="Fibrinogen_C"/>
    <property type="match status" value="1"/>
</dbReference>
<dbReference type="SUPFAM" id="SSF56496">
    <property type="entry name" value="Fibrinogen C-terminal domain-like"/>
    <property type="match status" value="1"/>
</dbReference>
<evidence type="ECO:0000313" key="2">
    <source>
        <dbReference type="EMBL" id="KAK3757363.1"/>
    </source>
</evidence>
<accession>A0AAE1D5N0</accession>
<dbReference type="InterPro" id="IPR014716">
    <property type="entry name" value="Fibrinogen_a/b/g_C_1"/>
</dbReference>
<reference evidence="2" key="1">
    <citation type="journal article" date="2023" name="G3 (Bethesda)">
        <title>A reference genome for the long-term kleptoplast-retaining sea slug Elysia crispata morphotype clarki.</title>
        <authorList>
            <person name="Eastman K.E."/>
            <person name="Pendleton A.L."/>
            <person name="Shaikh M.A."/>
            <person name="Suttiyut T."/>
            <person name="Ogas R."/>
            <person name="Tomko P."/>
            <person name="Gavelis G."/>
            <person name="Widhalm J.R."/>
            <person name="Wisecaver J.H."/>
        </authorList>
    </citation>
    <scope>NUCLEOTIDE SEQUENCE</scope>
    <source>
        <strain evidence="2">ECLA1</strain>
    </source>
</reference>
<keyword evidence="3" id="KW-1185">Reference proteome</keyword>
<evidence type="ECO:0000259" key="1">
    <source>
        <dbReference type="PROSITE" id="PS51406"/>
    </source>
</evidence>
<dbReference type="InterPro" id="IPR002181">
    <property type="entry name" value="Fibrinogen_a/b/g_C_dom"/>
</dbReference>
<dbReference type="SMART" id="SM00186">
    <property type="entry name" value="FBG"/>
    <property type="match status" value="1"/>
</dbReference>
<dbReference type="InterPro" id="IPR036056">
    <property type="entry name" value="Fibrinogen-like_C"/>
</dbReference>
<evidence type="ECO:0000313" key="3">
    <source>
        <dbReference type="Proteomes" id="UP001283361"/>
    </source>
</evidence>
<dbReference type="PANTHER" id="PTHR19143">
    <property type="entry name" value="FIBRINOGEN/TENASCIN/ANGIOPOEITIN"/>
    <property type="match status" value="1"/>
</dbReference>
<feature type="domain" description="Fibrinogen C-terminal" evidence="1">
    <location>
        <begin position="1"/>
        <end position="79"/>
    </location>
</feature>
<dbReference type="Gene3D" id="3.90.215.10">
    <property type="entry name" value="Gamma Fibrinogen, chain A, domain 1"/>
    <property type="match status" value="1"/>
</dbReference>